<accession>A0A9P6JQQ9</accession>
<dbReference type="AlphaFoldDB" id="A0A9P6JQQ9"/>
<protein>
    <submittedName>
        <fullName evidence="1">Uncharacterized protein</fullName>
    </submittedName>
</protein>
<proteinExistence type="predicted"/>
<dbReference type="OrthoDB" id="2903782at2759"/>
<gene>
    <name evidence="1" type="ORF">CPB83DRAFT_905764</name>
</gene>
<keyword evidence="2" id="KW-1185">Reference proteome</keyword>
<dbReference type="Proteomes" id="UP000807306">
    <property type="component" value="Unassembled WGS sequence"/>
</dbReference>
<organism evidence="1 2">
    <name type="scientific">Crepidotus variabilis</name>
    <dbReference type="NCBI Taxonomy" id="179855"/>
    <lineage>
        <taxon>Eukaryota</taxon>
        <taxon>Fungi</taxon>
        <taxon>Dikarya</taxon>
        <taxon>Basidiomycota</taxon>
        <taxon>Agaricomycotina</taxon>
        <taxon>Agaricomycetes</taxon>
        <taxon>Agaricomycetidae</taxon>
        <taxon>Agaricales</taxon>
        <taxon>Agaricineae</taxon>
        <taxon>Crepidotaceae</taxon>
        <taxon>Crepidotus</taxon>
    </lineage>
</organism>
<evidence type="ECO:0000313" key="2">
    <source>
        <dbReference type="Proteomes" id="UP000807306"/>
    </source>
</evidence>
<sequence length="284" mass="31153">MSTVAPIELWYTKYWTEASTIFYPDNGSTSQKTIASPEEIANGLAPILVRYSDWQSAEALAKYVAHLSQNNPHDIEFLGRALSILQSTTPVASLKIKKPNAWPGFSKKKLFKDIFSEFLTEVIDDGLDDAYAVDEDTDAHDTIPESVGDTGIEADNIRLTTALLSASAVKYGLQDGSDNAFAAIRVGLKDPIGRTMEVYVVVALLHLAVCGDRLTKECEELFGVGRDGEADGVVKVLNEVKKNEFVKTPGVANLLERTIQIAESKFSRIHLLSEGEAWEILFLA</sequence>
<evidence type="ECO:0000313" key="1">
    <source>
        <dbReference type="EMBL" id="KAF9529937.1"/>
    </source>
</evidence>
<reference evidence="1" key="1">
    <citation type="submission" date="2020-11" db="EMBL/GenBank/DDBJ databases">
        <authorList>
            <consortium name="DOE Joint Genome Institute"/>
            <person name="Ahrendt S."/>
            <person name="Riley R."/>
            <person name="Andreopoulos W."/>
            <person name="Labutti K."/>
            <person name="Pangilinan J."/>
            <person name="Ruiz-Duenas F.J."/>
            <person name="Barrasa J.M."/>
            <person name="Sanchez-Garcia M."/>
            <person name="Camarero S."/>
            <person name="Miyauchi S."/>
            <person name="Serrano A."/>
            <person name="Linde D."/>
            <person name="Babiker R."/>
            <person name="Drula E."/>
            <person name="Ayuso-Fernandez I."/>
            <person name="Pacheco R."/>
            <person name="Padilla G."/>
            <person name="Ferreira P."/>
            <person name="Barriuso J."/>
            <person name="Kellner H."/>
            <person name="Castanera R."/>
            <person name="Alfaro M."/>
            <person name="Ramirez L."/>
            <person name="Pisabarro A.G."/>
            <person name="Kuo A."/>
            <person name="Tritt A."/>
            <person name="Lipzen A."/>
            <person name="He G."/>
            <person name="Yan M."/>
            <person name="Ng V."/>
            <person name="Cullen D."/>
            <person name="Martin F."/>
            <person name="Rosso M.-N."/>
            <person name="Henrissat B."/>
            <person name="Hibbett D."/>
            <person name="Martinez A.T."/>
            <person name="Grigoriev I.V."/>
        </authorList>
    </citation>
    <scope>NUCLEOTIDE SEQUENCE</scope>
    <source>
        <strain evidence="1">CBS 506.95</strain>
    </source>
</reference>
<dbReference type="EMBL" id="MU157843">
    <property type="protein sequence ID" value="KAF9529937.1"/>
    <property type="molecule type" value="Genomic_DNA"/>
</dbReference>
<comment type="caution">
    <text evidence="1">The sequence shown here is derived from an EMBL/GenBank/DDBJ whole genome shotgun (WGS) entry which is preliminary data.</text>
</comment>
<name>A0A9P6JQQ9_9AGAR</name>